<dbReference type="InterPro" id="IPR032465">
    <property type="entry name" value="ACMSD"/>
</dbReference>
<dbReference type="RefSeq" id="WP_074663116.1">
    <property type="nucleotide sequence ID" value="NZ_MUGV01000028.1"/>
</dbReference>
<accession>A0ABX4BNH9</accession>
<reference evidence="3 4" key="1">
    <citation type="submission" date="2016-11" db="EMBL/GenBank/DDBJ databases">
        <title>Whole genomes of Flavobacteriaceae.</title>
        <authorList>
            <person name="Stine C."/>
            <person name="Li C."/>
            <person name="Tadesse D."/>
        </authorList>
    </citation>
    <scope>NUCLEOTIDE SEQUENCE [LARGE SCALE GENOMIC DNA]</scope>
    <source>
        <strain evidence="3 4">DSM 15937</strain>
    </source>
</reference>
<dbReference type="InterPro" id="IPR006680">
    <property type="entry name" value="Amidohydro-rel"/>
</dbReference>
<evidence type="ECO:0000313" key="3">
    <source>
        <dbReference type="EMBL" id="OXA77425.1"/>
    </source>
</evidence>
<keyword evidence="4" id="KW-1185">Reference proteome</keyword>
<comment type="caution">
    <text evidence="3">The sequence shown here is derived from an EMBL/GenBank/DDBJ whole genome shotgun (WGS) entry which is preliminary data.</text>
</comment>
<evidence type="ECO:0000259" key="2">
    <source>
        <dbReference type="Pfam" id="PF04909"/>
    </source>
</evidence>
<dbReference type="PANTHER" id="PTHR21240:SF30">
    <property type="entry name" value="AMIDOHYDROLASE-RELATED DOMAIN-CONTAINING PROTEIN-RELATED"/>
    <property type="match status" value="1"/>
</dbReference>
<dbReference type="Gene3D" id="3.20.20.140">
    <property type="entry name" value="Metal-dependent hydrolases"/>
    <property type="match status" value="1"/>
</dbReference>
<gene>
    <name evidence="3" type="ORF">B0A65_16295</name>
</gene>
<dbReference type="SUPFAM" id="SSF51556">
    <property type="entry name" value="Metallo-dependent hydrolases"/>
    <property type="match status" value="1"/>
</dbReference>
<name>A0ABX4BNH9_FLAFR</name>
<keyword evidence="1" id="KW-0456">Lyase</keyword>
<evidence type="ECO:0000313" key="4">
    <source>
        <dbReference type="Proteomes" id="UP000198382"/>
    </source>
</evidence>
<evidence type="ECO:0000256" key="1">
    <source>
        <dbReference type="ARBA" id="ARBA00023239"/>
    </source>
</evidence>
<dbReference type="PANTHER" id="PTHR21240">
    <property type="entry name" value="2-AMINO-3-CARBOXYLMUCONATE-6-SEMIALDEHYDE DECARBOXYLASE"/>
    <property type="match status" value="1"/>
</dbReference>
<organism evidence="3 4">
    <name type="scientific">Flavobacterium frigidimaris</name>
    <dbReference type="NCBI Taxonomy" id="262320"/>
    <lineage>
        <taxon>Bacteria</taxon>
        <taxon>Pseudomonadati</taxon>
        <taxon>Bacteroidota</taxon>
        <taxon>Flavobacteriia</taxon>
        <taxon>Flavobacteriales</taxon>
        <taxon>Flavobacteriaceae</taxon>
        <taxon>Flavobacterium</taxon>
    </lineage>
</organism>
<sequence>MKIITLEEHFINPAIAKASADIIERLAPSHRAAYSNYSSNASFDKMTDLGPIRIAEMDANGIDMQVLSIGGPGIQLIAPQEAVPLAIAVNDELEAAVKANPTRLVGLATLPTTNPEAAALELERTVTKLGFKGAMISGATNDKFLDEDEFIPILEMANQLKVPIYLHPTTIMKSVRDIYYNCKNPDVSARFAASGWGWHMEVGIHIVHMILNGTFDKYPNLQMITGHWGEMVPFLLDRMDEQMPQELTRLDRNISDYYRNHVHITPSGMFTMPLFKCALEMMGADRIMFSVDYPYVGNEGARAFLENAPISESDKEKIAHGNAEKLLNL</sequence>
<dbReference type="InterPro" id="IPR032466">
    <property type="entry name" value="Metal_Hydrolase"/>
</dbReference>
<protein>
    <submittedName>
        <fullName evidence="3">Amidohydrolase</fullName>
    </submittedName>
</protein>
<proteinExistence type="predicted"/>
<dbReference type="Pfam" id="PF04909">
    <property type="entry name" value="Amidohydro_2"/>
    <property type="match status" value="1"/>
</dbReference>
<feature type="domain" description="Amidohydrolase-related" evidence="2">
    <location>
        <begin position="52"/>
        <end position="329"/>
    </location>
</feature>
<dbReference type="EMBL" id="MUGV01000028">
    <property type="protein sequence ID" value="OXA77425.1"/>
    <property type="molecule type" value="Genomic_DNA"/>
</dbReference>
<dbReference type="Proteomes" id="UP000198382">
    <property type="component" value="Unassembled WGS sequence"/>
</dbReference>